<proteinExistence type="predicted"/>
<sequence>MNTEISGKPLNGDAGRVDVSGYSGVAIARRGNGKGLERFELWSPCEKQFPPLLAGEGYTYSVAHG</sequence>
<evidence type="ECO:0000313" key="2">
    <source>
        <dbReference type="Proteomes" id="UP001156670"/>
    </source>
</evidence>
<keyword evidence="2" id="KW-1185">Reference proteome</keyword>
<organism evidence="1 2">
    <name type="scientific">Dyella acidisoli</name>
    <dbReference type="NCBI Taxonomy" id="1867834"/>
    <lineage>
        <taxon>Bacteria</taxon>
        <taxon>Pseudomonadati</taxon>
        <taxon>Pseudomonadota</taxon>
        <taxon>Gammaproteobacteria</taxon>
        <taxon>Lysobacterales</taxon>
        <taxon>Rhodanobacteraceae</taxon>
        <taxon>Dyella</taxon>
    </lineage>
</organism>
<gene>
    <name evidence="1" type="ORF">GCM10007901_21040</name>
</gene>
<name>A0ABQ5XNJ7_9GAMM</name>
<dbReference type="Proteomes" id="UP001156670">
    <property type="component" value="Unassembled WGS sequence"/>
</dbReference>
<comment type="caution">
    <text evidence="1">The sequence shown here is derived from an EMBL/GenBank/DDBJ whole genome shotgun (WGS) entry which is preliminary data.</text>
</comment>
<reference evidence="2" key="1">
    <citation type="journal article" date="2019" name="Int. J. Syst. Evol. Microbiol.">
        <title>The Global Catalogue of Microorganisms (GCM) 10K type strain sequencing project: providing services to taxonomists for standard genome sequencing and annotation.</title>
        <authorList>
            <consortium name="The Broad Institute Genomics Platform"/>
            <consortium name="The Broad Institute Genome Sequencing Center for Infectious Disease"/>
            <person name="Wu L."/>
            <person name="Ma J."/>
        </authorList>
    </citation>
    <scope>NUCLEOTIDE SEQUENCE [LARGE SCALE GENOMIC DNA]</scope>
    <source>
        <strain evidence="2">NBRC 111980</strain>
    </source>
</reference>
<evidence type="ECO:0000313" key="1">
    <source>
        <dbReference type="EMBL" id="GLQ93153.1"/>
    </source>
</evidence>
<dbReference type="EMBL" id="BSOB01000017">
    <property type="protein sequence ID" value="GLQ93153.1"/>
    <property type="molecule type" value="Genomic_DNA"/>
</dbReference>
<protein>
    <submittedName>
        <fullName evidence="1">Uncharacterized protein</fullName>
    </submittedName>
</protein>
<accession>A0ABQ5XNJ7</accession>